<evidence type="ECO:0000313" key="6">
    <source>
        <dbReference type="EMBL" id="RNB92343.1"/>
    </source>
</evidence>
<dbReference type="GO" id="GO:0006355">
    <property type="term" value="P:regulation of DNA-templated transcription"/>
    <property type="evidence" value="ECO:0007669"/>
    <property type="project" value="InterPro"/>
</dbReference>
<evidence type="ECO:0000259" key="5">
    <source>
        <dbReference type="PROSITE" id="PS51755"/>
    </source>
</evidence>
<dbReference type="SUPFAM" id="SSF48452">
    <property type="entry name" value="TPR-like"/>
    <property type="match status" value="1"/>
</dbReference>
<feature type="domain" description="OmpR/PhoB-type" evidence="5">
    <location>
        <begin position="1"/>
        <end position="91"/>
    </location>
</feature>
<comment type="caution">
    <text evidence="6">The sequence shown here is derived from an EMBL/GenBank/DDBJ whole genome shotgun (WGS) entry which is preliminary data.</text>
</comment>
<keyword evidence="3" id="KW-0804">Transcription</keyword>
<keyword evidence="1" id="KW-0805">Transcription regulation</keyword>
<dbReference type="Gene3D" id="1.25.40.10">
    <property type="entry name" value="Tetratricopeptide repeat domain"/>
    <property type="match status" value="1"/>
</dbReference>
<keyword evidence="7" id="KW-1185">Reference proteome</keyword>
<evidence type="ECO:0000313" key="7">
    <source>
        <dbReference type="Proteomes" id="UP000271031"/>
    </source>
</evidence>
<dbReference type="Pfam" id="PF00486">
    <property type="entry name" value="Trans_reg_C"/>
    <property type="match status" value="1"/>
</dbReference>
<name>A0A3M8DVY6_9BACL</name>
<accession>A0A3M8DVY6</accession>
<evidence type="ECO:0000256" key="1">
    <source>
        <dbReference type="ARBA" id="ARBA00023015"/>
    </source>
</evidence>
<dbReference type="GO" id="GO:0003677">
    <property type="term" value="F:DNA binding"/>
    <property type="evidence" value="ECO:0007669"/>
    <property type="project" value="UniProtKB-UniRule"/>
</dbReference>
<evidence type="ECO:0000256" key="3">
    <source>
        <dbReference type="ARBA" id="ARBA00023163"/>
    </source>
</evidence>
<dbReference type="PROSITE" id="PS51755">
    <property type="entry name" value="OMPR_PHOB"/>
    <property type="match status" value="1"/>
</dbReference>
<dbReference type="Proteomes" id="UP000271031">
    <property type="component" value="Unassembled WGS sequence"/>
</dbReference>
<dbReference type="AlphaFoldDB" id="A0A3M8DVY6"/>
<evidence type="ECO:0000256" key="4">
    <source>
        <dbReference type="PROSITE-ProRule" id="PRU01091"/>
    </source>
</evidence>
<reference evidence="6 7" key="1">
    <citation type="submission" date="2018-10" db="EMBL/GenBank/DDBJ databases">
        <title>Phylogenomics of Brevibacillus.</title>
        <authorList>
            <person name="Dunlap C."/>
        </authorList>
    </citation>
    <scope>NUCLEOTIDE SEQUENCE [LARGE SCALE GENOMIC DNA]</scope>
    <source>
        <strain evidence="6 7">JCM 15716</strain>
    </source>
</reference>
<evidence type="ECO:0000256" key="2">
    <source>
        <dbReference type="ARBA" id="ARBA00023125"/>
    </source>
</evidence>
<dbReference type="InterPro" id="IPR036388">
    <property type="entry name" value="WH-like_DNA-bd_sf"/>
</dbReference>
<dbReference type="InterPro" id="IPR001867">
    <property type="entry name" value="OmpR/PhoB-type_DNA-bd"/>
</dbReference>
<dbReference type="Gene3D" id="1.10.10.10">
    <property type="entry name" value="Winged helix-like DNA-binding domain superfamily/Winged helix DNA-binding domain"/>
    <property type="match status" value="1"/>
</dbReference>
<dbReference type="EMBL" id="RHHQ01000003">
    <property type="protein sequence ID" value="RNB92343.1"/>
    <property type="molecule type" value="Genomic_DNA"/>
</dbReference>
<organism evidence="6 7">
    <name type="scientific">Brevibacillus fluminis</name>
    <dbReference type="NCBI Taxonomy" id="511487"/>
    <lineage>
        <taxon>Bacteria</taxon>
        <taxon>Bacillati</taxon>
        <taxon>Bacillota</taxon>
        <taxon>Bacilli</taxon>
        <taxon>Bacillales</taxon>
        <taxon>Paenibacillaceae</taxon>
        <taxon>Brevibacillus</taxon>
    </lineage>
</organism>
<dbReference type="GO" id="GO:0000160">
    <property type="term" value="P:phosphorelay signal transduction system"/>
    <property type="evidence" value="ECO:0007669"/>
    <property type="project" value="InterPro"/>
</dbReference>
<sequence length="379" mass="43810">MIHFEPDTLQAVYAGESIQLLPKEFALLRFLFEHPGRIFSREELLDAVWPLEMPVDRTVDDHIYRVRKKLTVWSHLISVETIRGQGYKLTRHAPKQKESPLLQDEEFAADVKRMLAKYHGLGMGAAMQLLSSNRDVLGLPGDPFYDAYLHFVRGDFSWLIHTDTLTFWQKAAYAVFIHAAIQPDPETSLSYAERLIAKGDSVEQKWMYDLQLNIAFLYLQAGMLEKARRHLDDIRQMIMDLQSASFTAIFLLKEMYVHLLEGKPDAAAGKLQECEALLEQHPIQRERGAFLVGKAFFLYQQGAVPAARKSLDDGIETTRQTQFIPHLISNLHLTLMLLSQHIKDEPYRKKYQRQWDQLAEQYKFGQLLAETEQLLNSHL</sequence>
<feature type="DNA-binding region" description="OmpR/PhoB-type" evidence="4">
    <location>
        <begin position="1"/>
        <end position="91"/>
    </location>
</feature>
<dbReference type="RefSeq" id="WP_122916049.1">
    <property type="nucleotide sequence ID" value="NZ_RHHQ01000003.1"/>
</dbReference>
<proteinExistence type="predicted"/>
<gene>
    <name evidence="6" type="ORF">EDM56_01185</name>
</gene>
<dbReference type="SUPFAM" id="SSF46894">
    <property type="entry name" value="C-terminal effector domain of the bipartite response regulators"/>
    <property type="match status" value="1"/>
</dbReference>
<dbReference type="SMART" id="SM00862">
    <property type="entry name" value="Trans_reg_C"/>
    <property type="match status" value="1"/>
</dbReference>
<dbReference type="InterPro" id="IPR011990">
    <property type="entry name" value="TPR-like_helical_dom_sf"/>
</dbReference>
<protein>
    <submittedName>
        <fullName evidence="6">Winged helix family transcriptional regulator</fullName>
    </submittedName>
</protein>
<dbReference type="InterPro" id="IPR016032">
    <property type="entry name" value="Sig_transdc_resp-reg_C-effctor"/>
</dbReference>
<keyword evidence="2 4" id="KW-0238">DNA-binding</keyword>
<dbReference type="OrthoDB" id="54343at2"/>
<dbReference type="CDD" id="cd00383">
    <property type="entry name" value="trans_reg_C"/>
    <property type="match status" value="1"/>
</dbReference>